<dbReference type="Pfam" id="PF01557">
    <property type="entry name" value="FAA_hydrolase"/>
    <property type="match status" value="1"/>
</dbReference>
<dbReference type="GO" id="GO:0046872">
    <property type="term" value="F:metal ion binding"/>
    <property type="evidence" value="ECO:0007669"/>
    <property type="project" value="UniProtKB-KW"/>
</dbReference>
<evidence type="ECO:0000313" key="5">
    <source>
        <dbReference type="EMBL" id="MBL0423012.1"/>
    </source>
</evidence>
<evidence type="ECO:0000259" key="4">
    <source>
        <dbReference type="Pfam" id="PF01557"/>
    </source>
</evidence>
<dbReference type="EMBL" id="JAEQNA010000011">
    <property type="protein sequence ID" value="MBL0423012.1"/>
    <property type="molecule type" value="Genomic_DNA"/>
</dbReference>
<dbReference type="RefSeq" id="WP_201686154.1">
    <property type="nucleotide sequence ID" value="NZ_JAEQNA010000011.1"/>
</dbReference>
<dbReference type="GO" id="GO:0044281">
    <property type="term" value="P:small molecule metabolic process"/>
    <property type="evidence" value="ECO:0007669"/>
    <property type="project" value="UniProtKB-ARBA"/>
</dbReference>
<name>A0A936ZLD1_9BURK</name>
<proteinExistence type="inferred from homology"/>
<organism evidence="5 6">
    <name type="scientific">Ramlibacter aurantiacus</name>
    <dbReference type="NCBI Taxonomy" id="2801330"/>
    <lineage>
        <taxon>Bacteria</taxon>
        <taxon>Pseudomonadati</taxon>
        <taxon>Pseudomonadota</taxon>
        <taxon>Betaproteobacteria</taxon>
        <taxon>Burkholderiales</taxon>
        <taxon>Comamonadaceae</taxon>
        <taxon>Ramlibacter</taxon>
    </lineage>
</organism>
<dbReference type="InterPro" id="IPR011234">
    <property type="entry name" value="Fumarylacetoacetase-like_C"/>
</dbReference>
<dbReference type="AlphaFoldDB" id="A0A936ZLD1"/>
<accession>A0A936ZLD1</accession>
<dbReference type="InterPro" id="IPR051121">
    <property type="entry name" value="FAH"/>
</dbReference>
<dbReference type="GO" id="GO:0016787">
    <property type="term" value="F:hydrolase activity"/>
    <property type="evidence" value="ECO:0007669"/>
    <property type="project" value="UniProtKB-KW"/>
</dbReference>
<evidence type="ECO:0000256" key="2">
    <source>
        <dbReference type="ARBA" id="ARBA00010211"/>
    </source>
</evidence>
<sequence length="305" mass="32819">MTIQLVSYRSAGDAGVRTGLLLDGRIYASGRYGAMQEVLDDWTQASTQLAGLPAKLREREPVAGAQLVAPLPNPRTIYFAGANYLDHVDEMSARSGMPLERDPKGKGYKPWFAIKASGPSIAGPGAQVSAPAGTRMLDWEIELAVVIGQRCRNLPRERAHEVIAGYTVANDLSARDAFAREGVAGESPFKWDWIGQKSFDGSCPIGPAITPQAFIGDPMNLAMKLWVNGELMQDSNTSQMLFDIGDQLAQLSSRITLQPGDLVLTGTPAGVGMGRGVFLQPGDVVRQWIQNIGEFEFSIAAEPAT</sequence>
<keyword evidence="3" id="KW-0479">Metal-binding</keyword>
<reference evidence="5" key="1">
    <citation type="submission" date="2021-01" db="EMBL/GenBank/DDBJ databases">
        <title>Ramlibacter sp. strain AW1 16S ribosomal RNA gene Genome sequencing and assembly.</title>
        <authorList>
            <person name="Kang M."/>
        </authorList>
    </citation>
    <scope>NUCLEOTIDE SEQUENCE</scope>
    <source>
        <strain evidence="5">AW1</strain>
    </source>
</reference>
<dbReference type="PANTHER" id="PTHR42796">
    <property type="entry name" value="FUMARYLACETOACETATE HYDROLASE DOMAIN-CONTAINING PROTEIN 2A-RELATED"/>
    <property type="match status" value="1"/>
</dbReference>
<comment type="caution">
    <text evidence="5">The sequence shown here is derived from an EMBL/GenBank/DDBJ whole genome shotgun (WGS) entry which is preliminary data.</text>
</comment>
<evidence type="ECO:0000256" key="3">
    <source>
        <dbReference type="ARBA" id="ARBA00022723"/>
    </source>
</evidence>
<comment type="similarity">
    <text evidence="2">Belongs to the FAH family.</text>
</comment>
<dbReference type="SUPFAM" id="SSF56529">
    <property type="entry name" value="FAH"/>
    <property type="match status" value="1"/>
</dbReference>
<evidence type="ECO:0000256" key="1">
    <source>
        <dbReference type="ARBA" id="ARBA00001946"/>
    </source>
</evidence>
<feature type="domain" description="Fumarylacetoacetase-like C-terminal" evidence="4">
    <location>
        <begin position="77"/>
        <end position="298"/>
    </location>
</feature>
<dbReference type="InterPro" id="IPR036663">
    <property type="entry name" value="Fumarylacetoacetase_C_sf"/>
</dbReference>
<keyword evidence="6" id="KW-1185">Reference proteome</keyword>
<evidence type="ECO:0000313" key="6">
    <source>
        <dbReference type="Proteomes" id="UP000613011"/>
    </source>
</evidence>
<keyword evidence="5" id="KW-0378">Hydrolase</keyword>
<dbReference type="Gene3D" id="3.90.850.10">
    <property type="entry name" value="Fumarylacetoacetase-like, C-terminal domain"/>
    <property type="match status" value="1"/>
</dbReference>
<protein>
    <submittedName>
        <fullName evidence="5">Fumarylacetoacetate hydrolase family protein</fullName>
    </submittedName>
</protein>
<comment type="cofactor">
    <cofactor evidence="1">
        <name>Mg(2+)</name>
        <dbReference type="ChEBI" id="CHEBI:18420"/>
    </cofactor>
</comment>
<dbReference type="Proteomes" id="UP000613011">
    <property type="component" value="Unassembled WGS sequence"/>
</dbReference>
<gene>
    <name evidence="5" type="ORF">JI739_21930</name>
</gene>
<dbReference type="PANTHER" id="PTHR42796:SF4">
    <property type="entry name" value="FUMARYLACETOACETATE HYDROLASE DOMAIN-CONTAINING PROTEIN 2A"/>
    <property type="match status" value="1"/>
</dbReference>